<feature type="compositionally biased region" description="Pro residues" evidence="1">
    <location>
        <begin position="1"/>
        <end position="10"/>
    </location>
</feature>
<gene>
    <name evidence="3" type="ORF">ACFP2T_15360</name>
</gene>
<dbReference type="Proteomes" id="UP001596203">
    <property type="component" value="Unassembled WGS sequence"/>
</dbReference>
<reference evidence="4" key="1">
    <citation type="journal article" date="2019" name="Int. J. Syst. Evol. Microbiol.">
        <title>The Global Catalogue of Microorganisms (GCM) 10K type strain sequencing project: providing services to taxonomists for standard genome sequencing and annotation.</title>
        <authorList>
            <consortium name="The Broad Institute Genomics Platform"/>
            <consortium name="The Broad Institute Genome Sequencing Center for Infectious Disease"/>
            <person name="Wu L."/>
            <person name="Ma J."/>
        </authorList>
    </citation>
    <scope>NUCLEOTIDE SEQUENCE [LARGE SCALE GENOMIC DNA]</scope>
    <source>
        <strain evidence="4">ZS-35-S2</strain>
    </source>
</reference>
<dbReference type="EMBL" id="JBHSPR010000010">
    <property type="protein sequence ID" value="MFC6017580.1"/>
    <property type="molecule type" value="Genomic_DNA"/>
</dbReference>
<organism evidence="3 4">
    <name type="scientific">Plantactinospora solaniradicis</name>
    <dbReference type="NCBI Taxonomy" id="1723736"/>
    <lineage>
        <taxon>Bacteria</taxon>
        <taxon>Bacillati</taxon>
        <taxon>Actinomycetota</taxon>
        <taxon>Actinomycetes</taxon>
        <taxon>Micromonosporales</taxon>
        <taxon>Micromonosporaceae</taxon>
        <taxon>Plantactinospora</taxon>
    </lineage>
</organism>
<feature type="region of interest" description="Disordered" evidence="1">
    <location>
        <begin position="392"/>
        <end position="418"/>
    </location>
</feature>
<protein>
    <submittedName>
        <fullName evidence="3">DUF3631 domain-containing protein</fullName>
    </submittedName>
</protein>
<feature type="region of interest" description="Disordered" evidence="1">
    <location>
        <begin position="1"/>
        <end position="35"/>
    </location>
</feature>
<evidence type="ECO:0000259" key="2">
    <source>
        <dbReference type="Pfam" id="PF12307"/>
    </source>
</evidence>
<dbReference type="Pfam" id="PF12307">
    <property type="entry name" value="DUF3631"/>
    <property type="match status" value="1"/>
</dbReference>
<keyword evidence="4" id="KW-1185">Reference proteome</keyword>
<dbReference type="InterPro" id="IPR022081">
    <property type="entry name" value="DUF3631"/>
</dbReference>
<proteinExistence type="predicted"/>
<dbReference type="RefSeq" id="WP_377421933.1">
    <property type="nucleotide sequence ID" value="NZ_JBHSPR010000010.1"/>
</dbReference>
<evidence type="ECO:0000313" key="3">
    <source>
        <dbReference type="EMBL" id="MFC6017580.1"/>
    </source>
</evidence>
<feature type="domain" description="DUF3631" evidence="2">
    <location>
        <begin position="207"/>
        <end position="387"/>
    </location>
</feature>
<evidence type="ECO:0000256" key="1">
    <source>
        <dbReference type="SAM" id="MobiDB-lite"/>
    </source>
</evidence>
<sequence>MTFNPYPPGDPLHDAYGRGGQLPPPKAEAVADRSTSEGGTVGAALLDELRAALVRYVILPTDQTTDAVTCYIAATYGVSAWEHATRLMILSPEKRCGKSRLLDIIEATCHRPLITVNISPAALVRSLGDKPPTLLLDEADTVFGKKAADNNEDLRGILNAGHQRSRPYIRWDAAARALESCPTFSMAVLAGIGDMPDTIMDRSVIARMRRRAAHEKVAPYRRRRDEPGLRDIGNRVGAWVREHLAELAEAVPEMPVEDRAADTWEPLVAIADLAGGDWPRRIRAACESMVGEADADGAEATLARRLLADLRDVFGDAQNLYTTTVLDRLHKIEDGPWANYFGRLITSNDLAKLLRDYRVKPADVREPGGANRKGYRRDDLHDAWNRYLPRDSRDTSDLAAQSRRGDESDSATSRDTATAATPLTCEVTSVAPVAGVCPVCGFPVDPAAGDTHPGCGP</sequence>
<evidence type="ECO:0000313" key="4">
    <source>
        <dbReference type="Proteomes" id="UP001596203"/>
    </source>
</evidence>
<comment type="caution">
    <text evidence="3">The sequence shown here is derived from an EMBL/GenBank/DDBJ whole genome shotgun (WGS) entry which is preliminary data.</text>
</comment>
<accession>A0ABW1K7R3</accession>
<name>A0ABW1K7R3_9ACTN</name>